<sequence length="520" mass="55611">MGQALDDFPLDTVLAFIGIVVPLAAFLWEFVFVGRRRLGYRVQMDTPVTGEIGSVYPGVLERLHPDPAGTEAERREQLRDLSVVLVRIENSGNTAISESDYLSPSQQVGLHLHFPQRRVIGMAVTELSDRDLAPRLGPSSGIAINVEPDGRTGVIDLPKVPLTRNAHYKILAILQRGEGNGDRDGNASDQAPDPLLRGDIRGGSVVETRSRTGTSRVMLLLTVFLVLVIIGQFVVDALQPPPPPLDCAAGNLTLVGSSAFDPVIRDAAAQYEKRCTAAEFAFDFEGTERGLDRLAEAGPDSGLLTISDGAKGPGYSALQARPLALSLFAVVVHEDLGITDLTVAQVRDLYQGRITNWREVGGPDVPVVLIDRAPGSGTRVIFENALLGGAQPARPHRSCTAIKDTAGTYCDVPVTKDMHKAVEEIPGAIGYSELSEARRAEMRVLTLGGVAPGRQAAIDRSYPFWGVEYAYSNGDLPGDSLAASFLHYLTADVGAEVLRAHGNEPCASDLLEPGRCAPAS</sequence>
<dbReference type="PANTHER" id="PTHR30570">
    <property type="entry name" value="PERIPLASMIC PHOSPHATE BINDING COMPONENT OF PHOSPHATE ABC TRANSPORTER"/>
    <property type="match status" value="1"/>
</dbReference>
<feature type="transmembrane region" description="Helical" evidence="2">
    <location>
        <begin position="217"/>
        <end position="235"/>
    </location>
</feature>
<reference evidence="4 5" key="1">
    <citation type="submission" date="2019-06" db="EMBL/GenBank/DDBJ databases">
        <title>Sequencing the genomes of 1000 actinobacteria strains.</title>
        <authorList>
            <person name="Klenk H.-P."/>
        </authorList>
    </citation>
    <scope>NUCLEOTIDE SEQUENCE [LARGE SCALE GENOMIC DNA]</scope>
    <source>
        <strain evidence="4 5">DSM 103495</strain>
    </source>
</reference>
<keyword evidence="1" id="KW-0732">Signal</keyword>
<dbReference type="RefSeq" id="WP_246124028.1">
    <property type="nucleotide sequence ID" value="NZ_VFPG01000001.1"/>
</dbReference>
<keyword evidence="5" id="KW-1185">Reference proteome</keyword>
<feature type="transmembrane region" description="Helical" evidence="2">
    <location>
        <begin position="12"/>
        <end position="34"/>
    </location>
</feature>
<dbReference type="InterPro" id="IPR050811">
    <property type="entry name" value="Phosphate_ABC_transporter"/>
</dbReference>
<dbReference type="AlphaFoldDB" id="A0A543FBY6"/>
<dbReference type="PANTHER" id="PTHR30570:SF1">
    <property type="entry name" value="PHOSPHATE-BINDING PROTEIN PSTS"/>
    <property type="match status" value="1"/>
</dbReference>
<keyword evidence="2" id="KW-0812">Transmembrane</keyword>
<name>A0A543FBY6_9NOCA</name>
<dbReference type="EMBL" id="VFPG01000001">
    <property type="protein sequence ID" value="TQM31368.1"/>
    <property type="molecule type" value="Genomic_DNA"/>
</dbReference>
<protein>
    <submittedName>
        <fullName evidence="4">Phosphate ABC transporter substrate-binding protein (PhoT family)</fullName>
    </submittedName>
</protein>
<dbReference type="Pfam" id="PF12849">
    <property type="entry name" value="PBP_like_2"/>
    <property type="match status" value="1"/>
</dbReference>
<organism evidence="4 5">
    <name type="scientific">Nocardia bhagyanarayanae</name>
    <dbReference type="NCBI Taxonomy" id="1215925"/>
    <lineage>
        <taxon>Bacteria</taxon>
        <taxon>Bacillati</taxon>
        <taxon>Actinomycetota</taxon>
        <taxon>Actinomycetes</taxon>
        <taxon>Mycobacteriales</taxon>
        <taxon>Nocardiaceae</taxon>
        <taxon>Nocardia</taxon>
    </lineage>
</organism>
<evidence type="ECO:0000313" key="4">
    <source>
        <dbReference type="EMBL" id="TQM31368.1"/>
    </source>
</evidence>
<evidence type="ECO:0000259" key="3">
    <source>
        <dbReference type="Pfam" id="PF12849"/>
    </source>
</evidence>
<dbReference type="Proteomes" id="UP000316331">
    <property type="component" value="Unassembled WGS sequence"/>
</dbReference>
<gene>
    <name evidence="4" type="ORF">FB390_3025</name>
</gene>
<accession>A0A543FBY6</accession>
<evidence type="ECO:0000313" key="5">
    <source>
        <dbReference type="Proteomes" id="UP000316331"/>
    </source>
</evidence>
<dbReference type="InterPro" id="IPR024370">
    <property type="entry name" value="PBP_domain"/>
</dbReference>
<keyword evidence="2" id="KW-1133">Transmembrane helix</keyword>
<proteinExistence type="predicted"/>
<evidence type="ECO:0000256" key="2">
    <source>
        <dbReference type="SAM" id="Phobius"/>
    </source>
</evidence>
<dbReference type="SUPFAM" id="SSF53850">
    <property type="entry name" value="Periplasmic binding protein-like II"/>
    <property type="match status" value="1"/>
</dbReference>
<evidence type="ECO:0000256" key="1">
    <source>
        <dbReference type="ARBA" id="ARBA00022729"/>
    </source>
</evidence>
<dbReference type="Gene3D" id="3.40.190.10">
    <property type="entry name" value="Periplasmic binding protein-like II"/>
    <property type="match status" value="2"/>
</dbReference>
<keyword evidence="2" id="KW-0472">Membrane</keyword>
<feature type="domain" description="PBP" evidence="3">
    <location>
        <begin position="246"/>
        <end position="492"/>
    </location>
</feature>
<comment type="caution">
    <text evidence="4">The sequence shown here is derived from an EMBL/GenBank/DDBJ whole genome shotgun (WGS) entry which is preliminary data.</text>
</comment>